<gene>
    <name evidence="1" type="ORF">GCM10022239_03680</name>
</gene>
<protein>
    <recommendedName>
        <fullName evidence="3">C2H2-type domain-containing protein</fullName>
    </recommendedName>
</protein>
<dbReference type="Proteomes" id="UP001501004">
    <property type="component" value="Unassembled WGS sequence"/>
</dbReference>
<reference evidence="2" key="1">
    <citation type="journal article" date="2019" name="Int. J. Syst. Evol. Microbiol.">
        <title>The Global Catalogue of Microorganisms (GCM) 10K type strain sequencing project: providing services to taxonomists for standard genome sequencing and annotation.</title>
        <authorList>
            <consortium name="The Broad Institute Genomics Platform"/>
            <consortium name="The Broad Institute Genome Sequencing Center for Infectious Disease"/>
            <person name="Wu L."/>
            <person name="Ma J."/>
        </authorList>
    </citation>
    <scope>NUCLEOTIDE SEQUENCE [LARGE SCALE GENOMIC DNA]</scope>
    <source>
        <strain evidence="2">JCM 16949</strain>
    </source>
</reference>
<accession>A0ABP7F3J5</accession>
<dbReference type="EMBL" id="BAABAE010000001">
    <property type="protein sequence ID" value="GAA3730349.1"/>
    <property type="molecule type" value="Genomic_DNA"/>
</dbReference>
<organism evidence="1 2">
    <name type="scientific">Leifsonella bigeumensis</name>
    <dbReference type="NCBI Taxonomy" id="433643"/>
    <lineage>
        <taxon>Bacteria</taxon>
        <taxon>Bacillati</taxon>
        <taxon>Actinomycetota</taxon>
        <taxon>Actinomycetes</taxon>
        <taxon>Micrococcales</taxon>
        <taxon>Microbacteriaceae</taxon>
        <taxon>Leifsonella</taxon>
    </lineage>
</organism>
<keyword evidence="2" id="KW-1185">Reference proteome</keyword>
<dbReference type="RefSeq" id="WP_344753107.1">
    <property type="nucleotide sequence ID" value="NZ_BAABAE010000001.1"/>
</dbReference>
<comment type="caution">
    <text evidence="1">The sequence shown here is derived from an EMBL/GenBank/DDBJ whole genome shotgun (WGS) entry which is preliminary data.</text>
</comment>
<evidence type="ECO:0000313" key="2">
    <source>
        <dbReference type="Proteomes" id="UP001501004"/>
    </source>
</evidence>
<evidence type="ECO:0000313" key="1">
    <source>
        <dbReference type="EMBL" id="GAA3730349.1"/>
    </source>
</evidence>
<sequence length="154" mass="16987">MNGTITVGESQTYSASLVVIECGSTGCGVVFALSDNYVAARRRDHKTWYCPNGHAQHYPSESDIERAERRRKEALRHANDGWAAWSASQDQLRASERSKAALKGHLTRARNKVAAGNCPAPGCGQHFANVREHMKFKHPEFHLTDPETGKAADL</sequence>
<proteinExistence type="predicted"/>
<evidence type="ECO:0008006" key="3">
    <source>
        <dbReference type="Google" id="ProtNLM"/>
    </source>
</evidence>
<name>A0ABP7F3J5_9MICO</name>